<dbReference type="AlphaFoldDB" id="A0A1V8T2R3"/>
<comment type="caution">
    <text evidence="2">The sequence shown here is derived from an EMBL/GenBank/DDBJ whole genome shotgun (WGS) entry which is preliminary data.</text>
</comment>
<dbReference type="EMBL" id="NAJO01000018">
    <property type="protein sequence ID" value="OQO05705.1"/>
    <property type="molecule type" value="Genomic_DNA"/>
</dbReference>
<name>A0A1V8T2R3_9PEZI</name>
<feature type="region of interest" description="Disordered" evidence="1">
    <location>
        <begin position="1"/>
        <end position="23"/>
    </location>
</feature>
<evidence type="ECO:0000313" key="2">
    <source>
        <dbReference type="EMBL" id="OQO05705.1"/>
    </source>
</evidence>
<protein>
    <submittedName>
        <fullName evidence="2">Uncharacterized protein</fullName>
    </submittedName>
</protein>
<evidence type="ECO:0000256" key="1">
    <source>
        <dbReference type="SAM" id="MobiDB-lite"/>
    </source>
</evidence>
<dbReference type="OrthoDB" id="3650104at2759"/>
<accession>A0A1V8T2R3</accession>
<sequence>MYSASPRSTVRSGSSIGKRTPSIPSGSRIVRGVLVNPEILVRVDSFTNNWDNENEPTVTNQWSPEPTEQWDIGATYRPAADRAWKIDDYEQTTPFPAIPEEQSLDLQKKVIKDTRLNDLLTDQPEVWVKLHVPYDNLIDLLNLALRKAQEIIYHSAVLSLSASARQAFIRGPRSIVLGRSALSRVFGGSFRQENDLATDLTHYNNLGGAPPEEINYAINAIIDIRNMQAHQLDLNNVKIDNALKTIQSLAITLRDEKRTLDLREERDKLAILLKTTLADINDRHKDSLAVSPESGAKGKAATFVKWEVHHQMTFRQILEDELYREAQGLEPNNKAYPEVVVLAAKKWDTDPEILARTVPRF</sequence>
<reference evidence="3" key="1">
    <citation type="submission" date="2017-03" db="EMBL/GenBank/DDBJ databases">
        <title>Genomes of endolithic fungi from Antarctica.</title>
        <authorList>
            <person name="Coleine C."/>
            <person name="Masonjones S."/>
            <person name="Stajich J.E."/>
        </authorList>
    </citation>
    <scope>NUCLEOTIDE SEQUENCE [LARGE SCALE GENOMIC DNA]</scope>
    <source>
        <strain evidence="3">CCFEE 5527</strain>
    </source>
</reference>
<dbReference type="InParanoid" id="A0A1V8T2R3"/>
<evidence type="ECO:0000313" key="3">
    <source>
        <dbReference type="Proteomes" id="UP000192596"/>
    </source>
</evidence>
<gene>
    <name evidence="2" type="ORF">B0A48_09798</name>
</gene>
<proteinExistence type="predicted"/>
<organism evidence="2 3">
    <name type="scientific">Cryoendolithus antarcticus</name>
    <dbReference type="NCBI Taxonomy" id="1507870"/>
    <lineage>
        <taxon>Eukaryota</taxon>
        <taxon>Fungi</taxon>
        <taxon>Dikarya</taxon>
        <taxon>Ascomycota</taxon>
        <taxon>Pezizomycotina</taxon>
        <taxon>Dothideomycetes</taxon>
        <taxon>Dothideomycetidae</taxon>
        <taxon>Cladosporiales</taxon>
        <taxon>Cladosporiaceae</taxon>
        <taxon>Cryoendolithus</taxon>
    </lineage>
</organism>
<dbReference type="Proteomes" id="UP000192596">
    <property type="component" value="Unassembled WGS sequence"/>
</dbReference>
<keyword evidence="3" id="KW-1185">Reference proteome</keyword>